<dbReference type="Pfam" id="PF08840">
    <property type="entry name" value="BAAT_C"/>
    <property type="match status" value="1"/>
</dbReference>
<feature type="domain" description="BAAT/Acyl-CoA thioester hydrolase C-terminal" evidence="3">
    <location>
        <begin position="123"/>
        <end position="335"/>
    </location>
</feature>
<gene>
    <name evidence="4" type="ORF">HP397_03950</name>
</gene>
<dbReference type="InterPro" id="IPR016662">
    <property type="entry name" value="Acyl-CoA_thioEstase_long-chain"/>
</dbReference>
<dbReference type="SUPFAM" id="SSF53474">
    <property type="entry name" value="alpha/beta-Hydrolases"/>
    <property type="match status" value="1"/>
</dbReference>
<dbReference type="AlphaFoldDB" id="A0A7Z0PEU7"/>
<feature type="active site" description="Charge relay system" evidence="1">
    <location>
        <position position="293"/>
    </location>
</feature>
<accession>A0A7Z0PEU7</accession>
<dbReference type="InterPro" id="IPR014940">
    <property type="entry name" value="BAAT_C"/>
</dbReference>
<dbReference type="EMBL" id="JABMKT010000017">
    <property type="protein sequence ID" value="NYV27969.1"/>
    <property type="molecule type" value="Genomic_DNA"/>
</dbReference>
<organism evidence="4 5">
    <name type="scientific">Streptobacillus felis</name>
    <dbReference type="NCBI Taxonomy" id="1384509"/>
    <lineage>
        <taxon>Bacteria</taxon>
        <taxon>Fusobacteriati</taxon>
        <taxon>Fusobacteriota</taxon>
        <taxon>Fusobacteriia</taxon>
        <taxon>Fusobacteriales</taxon>
        <taxon>Leptotrichiaceae</taxon>
        <taxon>Streptobacillus</taxon>
    </lineage>
</organism>
<name>A0A7Z0PEU7_9FUSO</name>
<dbReference type="GO" id="GO:0006631">
    <property type="term" value="P:fatty acid metabolic process"/>
    <property type="evidence" value="ECO:0007669"/>
    <property type="project" value="TreeGrafter"/>
</dbReference>
<feature type="transmembrane region" description="Helical" evidence="2">
    <location>
        <begin position="7"/>
        <end position="28"/>
    </location>
</feature>
<feature type="active site" description="Charge relay system" evidence="1">
    <location>
        <position position="264"/>
    </location>
</feature>
<keyword evidence="2" id="KW-1133">Transmembrane helix</keyword>
<sequence>MKLILAIFKKIFLIIIVLFTIITLLRIYNNYKYKSETSSNKNLEDLYNKTIENVTVKKVDFNTFQGFHLKPTEKKYKGIVITYGGSEGSPNFWEAERIVKEGYEVLAVFMFGQKNQQKTLINIPLEQFEDVLKYIEENNIDKNPITVLGASKGAEYALNLANKYEDISNLILLAPSAYNFSGLDFEKNGSSWTFKDEELPYIDTQKVPFSVILKDIIIPRIISLPISFSNLYNKAIEVDTNATTKLIPIKDLKTNILIITGEDDKLWDSYNMSLKIKKQKPSVILKTYKNAGHIFEGNGIINIGNMKLRTGGNIKDNENAQKDKVKHISEFLKSQHNK</sequence>
<evidence type="ECO:0000256" key="2">
    <source>
        <dbReference type="SAM" id="Phobius"/>
    </source>
</evidence>
<dbReference type="GO" id="GO:0047617">
    <property type="term" value="F:fatty acyl-CoA hydrolase activity"/>
    <property type="evidence" value="ECO:0007669"/>
    <property type="project" value="TreeGrafter"/>
</dbReference>
<comment type="caution">
    <text evidence="4">The sequence shown here is derived from an EMBL/GenBank/DDBJ whole genome shotgun (WGS) entry which is preliminary data.</text>
</comment>
<reference evidence="4 5" key="1">
    <citation type="submission" date="2020-05" db="EMBL/GenBank/DDBJ databases">
        <title>Streptobacillus felis strain LHL191014123.</title>
        <authorList>
            <person name="Fawzy A."/>
            <person name="Rau J."/>
            <person name="Risse K."/>
            <person name="Schauerte N."/>
            <person name="Geiger C."/>
            <person name="Blom J."/>
            <person name="Imirzalioglu C."/>
            <person name="Falgenhauer J."/>
            <person name="Bach A."/>
            <person name="Herden C."/>
            <person name="Eisenberg T."/>
        </authorList>
    </citation>
    <scope>NUCLEOTIDE SEQUENCE [LARGE SCALE GENOMIC DNA]</scope>
    <source>
        <strain evidence="4 5">LHL191014123</strain>
    </source>
</reference>
<dbReference type="PANTHER" id="PTHR10824:SF4">
    <property type="entry name" value="ACYL-COENZYME A THIOESTERASE 1-LIKE"/>
    <property type="match status" value="1"/>
</dbReference>
<evidence type="ECO:0000259" key="3">
    <source>
        <dbReference type="Pfam" id="PF08840"/>
    </source>
</evidence>
<protein>
    <submittedName>
        <fullName evidence="4">Acyl-CoA thioesterase</fullName>
    </submittedName>
</protein>
<dbReference type="InterPro" id="IPR029058">
    <property type="entry name" value="AB_hydrolase_fold"/>
</dbReference>
<dbReference type="PIRSF" id="PIRSF016521">
    <property type="entry name" value="Acyl-CoA_hydro"/>
    <property type="match status" value="1"/>
</dbReference>
<keyword evidence="2" id="KW-0812">Transmembrane</keyword>
<dbReference type="GO" id="GO:0006637">
    <property type="term" value="P:acyl-CoA metabolic process"/>
    <property type="evidence" value="ECO:0007669"/>
    <property type="project" value="InterPro"/>
</dbReference>
<dbReference type="RefSeq" id="WP_067320982.1">
    <property type="nucleotide sequence ID" value="NZ_CBCRWS010000001.1"/>
</dbReference>
<evidence type="ECO:0000313" key="5">
    <source>
        <dbReference type="Proteomes" id="UP000526184"/>
    </source>
</evidence>
<dbReference type="Proteomes" id="UP000526184">
    <property type="component" value="Unassembled WGS sequence"/>
</dbReference>
<evidence type="ECO:0000256" key="1">
    <source>
        <dbReference type="PIRSR" id="PIRSR016521-1"/>
    </source>
</evidence>
<proteinExistence type="predicted"/>
<feature type="active site" description="Charge relay system" evidence="1">
    <location>
        <position position="151"/>
    </location>
</feature>
<keyword evidence="2" id="KW-0472">Membrane</keyword>
<dbReference type="PANTHER" id="PTHR10824">
    <property type="entry name" value="ACYL-COENZYME A THIOESTERASE-RELATED"/>
    <property type="match status" value="1"/>
</dbReference>
<keyword evidence="5" id="KW-1185">Reference proteome</keyword>
<evidence type="ECO:0000313" key="4">
    <source>
        <dbReference type="EMBL" id="NYV27969.1"/>
    </source>
</evidence>
<dbReference type="Gene3D" id="3.40.50.1820">
    <property type="entry name" value="alpha/beta hydrolase"/>
    <property type="match status" value="1"/>
</dbReference>